<evidence type="ECO:0000313" key="4">
    <source>
        <dbReference type="Proteomes" id="UP000292781"/>
    </source>
</evidence>
<evidence type="ECO:0000256" key="2">
    <source>
        <dbReference type="SAM" id="SignalP"/>
    </source>
</evidence>
<feature type="region of interest" description="Disordered" evidence="1">
    <location>
        <begin position="260"/>
        <end position="283"/>
    </location>
</feature>
<evidence type="ECO:0000313" key="3">
    <source>
        <dbReference type="EMBL" id="TBW37052.1"/>
    </source>
</evidence>
<sequence length="414" mass="42708">MKFAALVSGSILVGSMAASAVRAETPSELGAAALGGYTMITAFAGACKFEIEKPIAAVLDGNIRALVTKLAVPAGTVEAMTAANAKQLSGHEAESCVWGPDKFNAMIAEMAKESLAAATKAGVEQAPIPPSKRPLSSFPPDAAANPVKEKAQAGIGGYVAILAIGKLCDFTADPATVRTIVDNVNALQPKSELSDKDIDAMVEAGVANFGKDKAKYCGPGPAKYATAVVDMAKYAVAAAEGSGVALKTVEAPKAEPAPAAAPAASPVAKAPAPVTSPPAGSGTLTGADAEAIAAIARAYGEATVSKDKNGDPTIKVRSKGAGWTMSFYGCEKGTDCLSIELYHGFETDAKPSPERINEWNRTKRWGKAYLDKDGDPNLNFDINLRGGVMRANLDSDIARWVDMIGDFKAFVAKK</sequence>
<proteinExistence type="predicted"/>
<protein>
    <submittedName>
        <fullName evidence="3">YbjN domain-containing protein</fullName>
    </submittedName>
</protein>
<evidence type="ECO:0000256" key="1">
    <source>
        <dbReference type="SAM" id="MobiDB-lite"/>
    </source>
</evidence>
<accession>A0A4Q9VN37</accession>
<dbReference type="RefSeq" id="WP_131310001.1">
    <property type="nucleotide sequence ID" value="NZ_SJFN01000017.1"/>
</dbReference>
<gene>
    <name evidence="3" type="ORF">EYW49_12955</name>
</gene>
<feature type="compositionally biased region" description="Low complexity" evidence="1">
    <location>
        <begin position="260"/>
        <end position="279"/>
    </location>
</feature>
<feature type="chain" id="PRO_5020987396" evidence="2">
    <location>
        <begin position="21"/>
        <end position="414"/>
    </location>
</feature>
<dbReference type="AlphaFoldDB" id="A0A4Q9VN37"/>
<feature type="signal peptide" evidence="2">
    <location>
        <begin position="1"/>
        <end position="20"/>
    </location>
</feature>
<reference evidence="3 4" key="1">
    <citation type="submission" date="2019-02" db="EMBL/GenBank/DDBJ databases">
        <title>Siculibacillus lacustris gen. nov., sp. nov., a new rosette-forming bacterium isolated from a freshwater crater lake (Lake St. Ana, Romania).</title>
        <authorList>
            <person name="Felfoldi T."/>
            <person name="Marton Z."/>
            <person name="Szabo A."/>
            <person name="Mentes A."/>
            <person name="Boka K."/>
            <person name="Marialigeti K."/>
            <person name="Mathe I."/>
            <person name="Koncz M."/>
            <person name="Schumann P."/>
            <person name="Toth E."/>
        </authorList>
    </citation>
    <scope>NUCLEOTIDE SEQUENCE [LARGE SCALE GENOMIC DNA]</scope>
    <source>
        <strain evidence="3 4">SA-279</strain>
    </source>
</reference>
<dbReference type="Proteomes" id="UP000292781">
    <property type="component" value="Unassembled WGS sequence"/>
</dbReference>
<dbReference type="Pfam" id="PF10722">
    <property type="entry name" value="YbjN"/>
    <property type="match status" value="1"/>
</dbReference>
<name>A0A4Q9VN37_9HYPH</name>
<dbReference type="OrthoDB" id="33037at2"/>
<dbReference type="InterPro" id="IPR019660">
    <property type="entry name" value="Put_sensory_transdc_reg_YbjN"/>
</dbReference>
<keyword evidence="4" id="KW-1185">Reference proteome</keyword>
<dbReference type="CDD" id="cd17511">
    <property type="entry name" value="YbjN_AmyR-like"/>
    <property type="match status" value="1"/>
</dbReference>
<organism evidence="3 4">
    <name type="scientific">Siculibacillus lacustris</name>
    <dbReference type="NCBI Taxonomy" id="1549641"/>
    <lineage>
        <taxon>Bacteria</taxon>
        <taxon>Pseudomonadati</taxon>
        <taxon>Pseudomonadota</taxon>
        <taxon>Alphaproteobacteria</taxon>
        <taxon>Hyphomicrobiales</taxon>
        <taxon>Ancalomicrobiaceae</taxon>
        <taxon>Siculibacillus</taxon>
    </lineage>
</organism>
<dbReference type="EMBL" id="SJFN01000017">
    <property type="protein sequence ID" value="TBW37052.1"/>
    <property type="molecule type" value="Genomic_DNA"/>
</dbReference>
<keyword evidence="2" id="KW-0732">Signal</keyword>
<comment type="caution">
    <text evidence="3">The sequence shown here is derived from an EMBL/GenBank/DDBJ whole genome shotgun (WGS) entry which is preliminary data.</text>
</comment>